<keyword evidence="4" id="KW-1185">Reference proteome</keyword>
<sequence>MTSEYSSQLEQKEDENHRLTIALTNINRELEATRGENDDLSAQIASLQKKAQEQDEQITKAESSVEALTAEVERHKRLEADLRQLVDQGNQHYEEMKSKVAQRDQQVEELKQQLAERENEMNEGEGVRGQQAEALEKVKEKCDAFEKELQAKQEELEEKNRMLQRMSQLENELKEQSEAYETLKQEEETRRRKFVLVKNKYDSELKAAQDQIAQLQQDLEGSVANQEQRAELEKMRELAENQSKQLAEQTSQLSLLPQLQSEIDERDHELANLRNSISILETRFGDSQQRLESVEKQNAQIKLEYEQKLEIARQDVSQSTRSEVLSLQESNENLKMLLSTAEKKYTRLADLNSELQKKLDTMEQQKRLQNDQISISMRNGRIQAPEMANEAEDDQTPLLGTVGDEGEGGES</sequence>
<dbReference type="InParanoid" id="D8M3Z8"/>
<dbReference type="EMBL" id="FN668651">
    <property type="protein sequence ID" value="CBK22787.2"/>
    <property type="molecule type" value="Genomic_DNA"/>
</dbReference>
<evidence type="ECO:0000313" key="3">
    <source>
        <dbReference type="EMBL" id="CBK22787.2"/>
    </source>
</evidence>
<reference evidence="3" key="1">
    <citation type="submission" date="2010-02" db="EMBL/GenBank/DDBJ databases">
        <title>Sequencing and annotation of the Blastocystis hominis genome.</title>
        <authorList>
            <person name="Wincker P."/>
        </authorList>
    </citation>
    <scope>NUCLEOTIDE SEQUENCE</scope>
    <source>
        <strain evidence="3">Singapore isolate B</strain>
    </source>
</reference>
<dbReference type="Pfam" id="PF24319">
    <property type="entry name" value="DUF7491"/>
    <property type="match status" value="1"/>
</dbReference>
<dbReference type="Proteomes" id="UP000008312">
    <property type="component" value="Unassembled WGS sequence"/>
</dbReference>
<protein>
    <recommendedName>
        <fullName evidence="2">DUF7491 domain-containing protein</fullName>
    </recommendedName>
</protein>
<dbReference type="OMA" id="DQISISM"/>
<evidence type="ECO:0000259" key="2">
    <source>
        <dbReference type="Pfam" id="PF24319"/>
    </source>
</evidence>
<dbReference type="Gene3D" id="1.10.287.1490">
    <property type="match status" value="1"/>
</dbReference>
<feature type="domain" description="DUF7491" evidence="2">
    <location>
        <begin position="30"/>
        <end position="118"/>
    </location>
</feature>
<gene>
    <name evidence="3" type="ORF">GSBLH_T00007087001</name>
</gene>
<name>D8M3Z8_BLAHO</name>
<feature type="region of interest" description="Disordered" evidence="1">
    <location>
        <begin position="224"/>
        <end position="246"/>
    </location>
</feature>
<accession>D8M3Z8</accession>
<feature type="compositionally biased region" description="Basic and acidic residues" evidence="1">
    <location>
        <begin position="228"/>
        <end position="239"/>
    </location>
</feature>
<dbReference type="InterPro" id="IPR055914">
    <property type="entry name" value="DUF7491"/>
</dbReference>
<feature type="region of interest" description="Disordered" evidence="1">
    <location>
        <begin position="382"/>
        <end position="411"/>
    </location>
</feature>
<evidence type="ECO:0000256" key="1">
    <source>
        <dbReference type="SAM" id="MobiDB-lite"/>
    </source>
</evidence>
<dbReference type="RefSeq" id="XP_012896835.1">
    <property type="nucleotide sequence ID" value="XM_013041381.1"/>
</dbReference>
<evidence type="ECO:0000313" key="4">
    <source>
        <dbReference type="Proteomes" id="UP000008312"/>
    </source>
</evidence>
<dbReference type="AlphaFoldDB" id="D8M3Z8"/>
<proteinExistence type="predicted"/>
<organism evidence="3">
    <name type="scientific">Blastocystis hominis</name>
    <dbReference type="NCBI Taxonomy" id="12968"/>
    <lineage>
        <taxon>Eukaryota</taxon>
        <taxon>Sar</taxon>
        <taxon>Stramenopiles</taxon>
        <taxon>Bigyra</taxon>
        <taxon>Opalozoa</taxon>
        <taxon>Opalinata</taxon>
        <taxon>Blastocystidae</taxon>
        <taxon>Blastocystis</taxon>
    </lineage>
</organism>
<dbReference type="GeneID" id="24923211"/>